<evidence type="ECO:0000313" key="2">
    <source>
        <dbReference type="EMBL" id="KAF7438690.1"/>
    </source>
</evidence>
<feature type="region of interest" description="Disordered" evidence="1">
    <location>
        <begin position="1"/>
        <end position="36"/>
    </location>
</feature>
<proteinExistence type="predicted"/>
<evidence type="ECO:0000313" key="3">
    <source>
        <dbReference type="Proteomes" id="UP000600918"/>
    </source>
</evidence>
<dbReference type="AlphaFoldDB" id="A0A834PFR8"/>
<organism evidence="2 3">
    <name type="scientific">Vespula pensylvanica</name>
    <name type="common">Western yellow jacket</name>
    <name type="synonym">Wasp</name>
    <dbReference type="NCBI Taxonomy" id="30213"/>
    <lineage>
        <taxon>Eukaryota</taxon>
        <taxon>Metazoa</taxon>
        <taxon>Ecdysozoa</taxon>
        <taxon>Arthropoda</taxon>
        <taxon>Hexapoda</taxon>
        <taxon>Insecta</taxon>
        <taxon>Pterygota</taxon>
        <taxon>Neoptera</taxon>
        <taxon>Endopterygota</taxon>
        <taxon>Hymenoptera</taxon>
        <taxon>Apocrita</taxon>
        <taxon>Aculeata</taxon>
        <taxon>Vespoidea</taxon>
        <taxon>Vespidae</taxon>
        <taxon>Vespinae</taxon>
        <taxon>Vespula</taxon>
    </lineage>
</organism>
<dbReference type="Proteomes" id="UP000600918">
    <property type="component" value="Unassembled WGS sequence"/>
</dbReference>
<comment type="caution">
    <text evidence="2">The sequence shown here is derived from an EMBL/GenBank/DDBJ whole genome shotgun (WGS) entry which is preliminary data.</text>
</comment>
<gene>
    <name evidence="2" type="ORF">H0235_001081</name>
</gene>
<name>A0A834PFR8_VESPE</name>
<reference evidence="2" key="1">
    <citation type="journal article" date="2020" name="G3 (Bethesda)">
        <title>High-Quality Assemblies for Three Invasive Social Wasps from the &lt;i&gt;Vespula&lt;/i&gt; Genus.</title>
        <authorList>
            <person name="Harrop T.W.R."/>
            <person name="Guhlin J."/>
            <person name="McLaughlin G.M."/>
            <person name="Permina E."/>
            <person name="Stockwell P."/>
            <person name="Gilligan J."/>
            <person name="Le Lec M.F."/>
            <person name="Gruber M.A.M."/>
            <person name="Quinn O."/>
            <person name="Lovegrove M."/>
            <person name="Duncan E.J."/>
            <person name="Remnant E.J."/>
            <person name="Van Eeckhoven J."/>
            <person name="Graham B."/>
            <person name="Knapp R.A."/>
            <person name="Langford K.W."/>
            <person name="Kronenberg Z."/>
            <person name="Press M.O."/>
            <person name="Eacker S.M."/>
            <person name="Wilson-Rankin E.E."/>
            <person name="Purcell J."/>
            <person name="Lester P.J."/>
            <person name="Dearden P.K."/>
        </authorList>
    </citation>
    <scope>NUCLEOTIDE SEQUENCE</scope>
    <source>
        <strain evidence="2">Volc-1</strain>
    </source>
</reference>
<keyword evidence="3" id="KW-1185">Reference proteome</keyword>
<dbReference type="EMBL" id="JACSDY010000001">
    <property type="protein sequence ID" value="KAF7438690.1"/>
    <property type="molecule type" value="Genomic_DNA"/>
</dbReference>
<accession>A0A834PFR8</accession>
<protein>
    <submittedName>
        <fullName evidence="2">Uncharacterized protein</fullName>
    </submittedName>
</protein>
<sequence>MSQRKKHTPGLASEVQDRLPLNAAKGKTGPSCSTRRSLGQAIQGGHVLVQKQLSRQLLSCSLTCTIHVPEIEFSPNIESDRDLFFCLRAKNYPMIHHHTEILDQYVSSILDAISHMVNTVREVIRRWSSKITNYKKSNSRFYIGITLWNMYNESLKVKLSQGCGYCGWWRAYHRFPAVYQVPGMVKVLNARLNFKQQVERVTDKATKVAAVLARFMPNISDPRQDRKKLLPSLVTSVLSYA</sequence>
<evidence type="ECO:0000256" key="1">
    <source>
        <dbReference type="SAM" id="MobiDB-lite"/>
    </source>
</evidence>